<accession>A0ABW5KLH2</accession>
<dbReference type="RefSeq" id="WP_380905499.1">
    <property type="nucleotide sequence ID" value="NZ_JBHUEG010000012.1"/>
</dbReference>
<proteinExistence type="predicted"/>
<reference evidence="3" key="1">
    <citation type="journal article" date="2019" name="Int. J. Syst. Evol. Microbiol.">
        <title>The Global Catalogue of Microorganisms (GCM) 10K type strain sequencing project: providing services to taxonomists for standard genome sequencing and annotation.</title>
        <authorList>
            <consortium name="The Broad Institute Genomics Platform"/>
            <consortium name="The Broad Institute Genome Sequencing Center for Infectious Disease"/>
            <person name="Wu L."/>
            <person name="Ma J."/>
        </authorList>
    </citation>
    <scope>NUCLEOTIDE SEQUENCE [LARGE SCALE GENOMIC DNA]</scope>
    <source>
        <strain evidence="3">KCTC 42662</strain>
    </source>
</reference>
<evidence type="ECO:0000313" key="2">
    <source>
        <dbReference type="EMBL" id="MFD2549180.1"/>
    </source>
</evidence>
<dbReference type="Proteomes" id="UP001597545">
    <property type="component" value="Unassembled WGS sequence"/>
</dbReference>
<evidence type="ECO:0000313" key="3">
    <source>
        <dbReference type="Proteomes" id="UP001597545"/>
    </source>
</evidence>
<dbReference type="Pfam" id="PF01266">
    <property type="entry name" value="DAO"/>
    <property type="match status" value="1"/>
</dbReference>
<comment type="caution">
    <text evidence="2">The sequence shown here is derived from an EMBL/GenBank/DDBJ whole genome shotgun (WGS) entry which is preliminary data.</text>
</comment>
<dbReference type="Gene3D" id="3.30.9.10">
    <property type="entry name" value="D-Amino Acid Oxidase, subunit A, domain 2"/>
    <property type="match status" value="1"/>
</dbReference>
<sequence>MDLHSGLPYWIVKNALYDHYQPLRKNIRTRVAIIGSGITGSLVVHELCKRGIECVVVDKRSLGFGSTAASTAQLQYEIDVPLSKLISLVGEKNAETAYRNCLQSIDDLQQVLQETNTSESFQRVPTYLLASDKTGHRMLEREYTVRQKAGLPVDFLSANRIAEDLGTFHSAALYNDSSAQMDCYAASIGILDYYGRHGKTALYSNTLITKYQKSAKGYRLSTADECTIECDYVVIAAGFEAGEFLPKRVMDLLSTYVILSEPIEEKYLWNKRALLWETKAPYLYMRTTADNRIIVGGEDVPFSSPDKRDDLLREKSKRLERKFRKWFPDIPFVTEMSWCGTFSSTSDGLPFIGAWPRNPRMLFTLGYGGNGVTFSMIGAQVIAQVIEGKKDARLKLYGFDRPHISG</sequence>
<protein>
    <submittedName>
        <fullName evidence="2">NAD(P)/FAD-dependent oxidoreductase</fullName>
        <ecNumber evidence="2">1.-.-.-</ecNumber>
    </submittedName>
</protein>
<dbReference type="InterPro" id="IPR036188">
    <property type="entry name" value="FAD/NAD-bd_sf"/>
</dbReference>
<dbReference type="GO" id="GO:0016491">
    <property type="term" value="F:oxidoreductase activity"/>
    <property type="evidence" value="ECO:0007669"/>
    <property type="project" value="UniProtKB-KW"/>
</dbReference>
<dbReference type="SUPFAM" id="SSF51905">
    <property type="entry name" value="FAD/NAD(P)-binding domain"/>
    <property type="match status" value="1"/>
</dbReference>
<dbReference type="Gene3D" id="3.50.50.60">
    <property type="entry name" value="FAD/NAD(P)-binding domain"/>
    <property type="match status" value="1"/>
</dbReference>
<dbReference type="EC" id="1.-.-.-" evidence="2"/>
<feature type="domain" description="FAD dependent oxidoreductase" evidence="1">
    <location>
        <begin position="30"/>
        <end position="384"/>
    </location>
</feature>
<gene>
    <name evidence="2" type="ORF">ACFSR5_16145</name>
</gene>
<organism evidence="2 3">
    <name type="scientific">Sphingobacterium suaedae</name>
    <dbReference type="NCBI Taxonomy" id="1686402"/>
    <lineage>
        <taxon>Bacteria</taxon>
        <taxon>Pseudomonadati</taxon>
        <taxon>Bacteroidota</taxon>
        <taxon>Sphingobacteriia</taxon>
        <taxon>Sphingobacteriales</taxon>
        <taxon>Sphingobacteriaceae</taxon>
        <taxon>Sphingobacterium</taxon>
    </lineage>
</organism>
<dbReference type="InterPro" id="IPR006076">
    <property type="entry name" value="FAD-dep_OxRdtase"/>
</dbReference>
<dbReference type="EMBL" id="JBHULR010000015">
    <property type="protein sequence ID" value="MFD2549180.1"/>
    <property type="molecule type" value="Genomic_DNA"/>
</dbReference>
<evidence type="ECO:0000259" key="1">
    <source>
        <dbReference type="Pfam" id="PF01266"/>
    </source>
</evidence>
<keyword evidence="2" id="KW-0560">Oxidoreductase</keyword>
<dbReference type="PANTHER" id="PTHR13847:SF201">
    <property type="entry name" value="PUTATIBE OXIDOREDUCTASE"/>
    <property type="match status" value="1"/>
</dbReference>
<dbReference type="PANTHER" id="PTHR13847">
    <property type="entry name" value="SARCOSINE DEHYDROGENASE-RELATED"/>
    <property type="match status" value="1"/>
</dbReference>
<keyword evidence="3" id="KW-1185">Reference proteome</keyword>
<name>A0ABW5KLH2_9SPHI</name>